<sequence>EENTEEEKPPTKVNFVLDNVVDITITQEIVEPENLSVFDKLLYQNENEESNIQDEEKPEETIEETSRGDNLTSSTEEKEEETNSTKCGTSILFPMSPVDLIKNLQRSPLEITAYRSFDDEINLDTILGWTEFPLGEEFCKYILTAAETKNTITAPKTFNQEFSFSLKNSQNIEVIKMSITIQLICFGTMIITSCERQEEGLGYSFKYSNVFESFRCQQNMLAELLGCKKQCSDSFICPKPTGKCTCDCQCF</sequence>
<feature type="region of interest" description="Disordered" evidence="1">
    <location>
        <begin position="47"/>
        <end position="88"/>
    </location>
</feature>
<evidence type="ECO:0000313" key="2">
    <source>
        <dbReference type="EMBL" id="JAS12326.1"/>
    </source>
</evidence>
<dbReference type="EMBL" id="GEDC01024972">
    <property type="protein sequence ID" value="JAS12326.1"/>
    <property type="molecule type" value="Transcribed_RNA"/>
</dbReference>
<feature type="compositionally biased region" description="Acidic residues" evidence="1">
    <location>
        <begin position="47"/>
        <end position="63"/>
    </location>
</feature>
<gene>
    <name evidence="2" type="ORF">g.23984</name>
</gene>
<proteinExistence type="predicted"/>
<evidence type="ECO:0000256" key="1">
    <source>
        <dbReference type="SAM" id="MobiDB-lite"/>
    </source>
</evidence>
<reference evidence="2" key="1">
    <citation type="submission" date="2015-12" db="EMBL/GenBank/DDBJ databases">
        <title>De novo transcriptome assembly of four potential Pierce s Disease insect vectors from Arizona vineyards.</title>
        <authorList>
            <person name="Tassone E.E."/>
        </authorList>
    </citation>
    <scope>NUCLEOTIDE SEQUENCE</scope>
</reference>
<dbReference type="Pfam" id="PF14924">
    <property type="entry name" value="MAP10_N"/>
    <property type="match status" value="1"/>
</dbReference>
<feature type="non-terminal residue" evidence="2">
    <location>
        <position position="1"/>
    </location>
</feature>
<protein>
    <submittedName>
        <fullName evidence="2">Uncharacterized protein</fullName>
    </submittedName>
</protein>
<accession>A0A1B6CFQ6</accession>
<organism evidence="2">
    <name type="scientific">Clastoptera arizonana</name>
    <name type="common">Arizona spittle bug</name>
    <dbReference type="NCBI Taxonomy" id="38151"/>
    <lineage>
        <taxon>Eukaryota</taxon>
        <taxon>Metazoa</taxon>
        <taxon>Ecdysozoa</taxon>
        <taxon>Arthropoda</taxon>
        <taxon>Hexapoda</taxon>
        <taxon>Insecta</taxon>
        <taxon>Pterygota</taxon>
        <taxon>Neoptera</taxon>
        <taxon>Paraneoptera</taxon>
        <taxon>Hemiptera</taxon>
        <taxon>Auchenorrhyncha</taxon>
        <taxon>Cercopoidea</taxon>
        <taxon>Clastopteridae</taxon>
        <taxon>Clastoptera</taxon>
    </lineage>
</organism>
<name>A0A1B6CFQ6_9HEMI</name>
<dbReference type="AlphaFoldDB" id="A0A1B6CFQ6"/>